<evidence type="ECO:0000313" key="2">
    <source>
        <dbReference type="Proteomes" id="UP000285650"/>
    </source>
</evidence>
<comment type="caution">
    <text evidence="1">The sequence shown here is derived from an EMBL/GenBank/DDBJ whole genome shotgun (WGS) entry which is preliminary data.</text>
</comment>
<dbReference type="Proteomes" id="UP000285650">
    <property type="component" value="Unassembled WGS sequence"/>
</dbReference>
<name>A0A414L9K1_9BACE</name>
<protein>
    <submittedName>
        <fullName evidence="1">Uncharacterized protein</fullName>
    </submittedName>
</protein>
<dbReference type="Gene3D" id="3.30.450.400">
    <property type="entry name" value="Colicin M, catalytic domain"/>
    <property type="match status" value="1"/>
</dbReference>
<dbReference type="EMBL" id="QSKV01000007">
    <property type="protein sequence ID" value="RHE91426.1"/>
    <property type="molecule type" value="Genomic_DNA"/>
</dbReference>
<evidence type="ECO:0000313" key="1">
    <source>
        <dbReference type="EMBL" id="RHE91426.1"/>
    </source>
</evidence>
<gene>
    <name evidence="1" type="ORF">DW712_11500</name>
</gene>
<reference evidence="1 2" key="1">
    <citation type="submission" date="2018-08" db="EMBL/GenBank/DDBJ databases">
        <title>A genome reference for cultivated species of the human gut microbiota.</title>
        <authorList>
            <person name="Zou Y."/>
            <person name="Xue W."/>
            <person name="Luo G."/>
        </authorList>
    </citation>
    <scope>NUCLEOTIDE SEQUENCE [LARGE SCALE GENOMIC DNA]</scope>
    <source>
        <strain evidence="1 2">AM27-17</strain>
    </source>
</reference>
<sequence>MEKNKDDFFKSLWKIFEKRLTEILKPIAEKLNSEFEKECLMHYLLKGGETLIVSDDVFKRIAEEAVKEQEKAGGKLQGATPVKINGKQYYSKCISFYNNDEFDYALGCATVFFDESGTPVGLRDYYDFDPAEHRGDMEEKLTQIMAELEKTPFGGKPYDILLWNIYLNIKVKNSCHRKFGNCFSYIK</sequence>
<organism evidence="1 2">
    <name type="scientific">Bacteroides intestinalis</name>
    <dbReference type="NCBI Taxonomy" id="329854"/>
    <lineage>
        <taxon>Bacteria</taxon>
        <taxon>Pseudomonadati</taxon>
        <taxon>Bacteroidota</taxon>
        <taxon>Bacteroidia</taxon>
        <taxon>Bacteroidales</taxon>
        <taxon>Bacteroidaceae</taxon>
        <taxon>Bacteroides</taxon>
    </lineage>
</organism>
<proteinExistence type="predicted"/>
<dbReference type="RefSeq" id="WP_118222154.1">
    <property type="nucleotide sequence ID" value="NZ_JADNIJ010000025.1"/>
</dbReference>
<accession>A0A414L9K1</accession>
<dbReference type="AlphaFoldDB" id="A0A414L9K1"/>